<dbReference type="CDD" id="cd21115">
    <property type="entry name" value="legumain_C"/>
    <property type="match status" value="1"/>
</dbReference>
<evidence type="ECO:0000313" key="12">
    <source>
        <dbReference type="Proteomes" id="UP000035682"/>
    </source>
</evidence>
<dbReference type="GO" id="GO:0051603">
    <property type="term" value="P:proteolysis involved in protein catabolic process"/>
    <property type="evidence" value="ECO:0007669"/>
    <property type="project" value="InterPro"/>
</dbReference>
<dbReference type="WBParaSite" id="SRAE_2000417500.1">
    <property type="protein sequence ID" value="SRAE_2000417500.1"/>
    <property type="gene ID" value="WBGene00264404"/>
</dbReference>
<evidence type="ECO:0000256" key="6">
    <source>
        <dbReference type="ARBA" id="ARBA00022801"/>
    </source>
</evidence>
<evidence type="ECO:0000256" key="3">
    <source>
        <dbReference type="ARBA" id="ARBA00012628"/>
    </source>
</evidence>
<dbReference type="Proteomes" id="UP000035682">
    <property type="component" value="Unplaced"/>
</dbReference>
<dbReference type="Gene3D" id="1.10.132.130">
    <property type="match status" value="1"/>
</dbReference>
<evidence type="ECO:0000256" key="1">
    <source>
        <dbReference type="ARBA" id="ARBA00000810"/>
    </source>
</evidence>
<dbReference type="GO" id="GO:0005773">
    <property type="term" value="C:vacuole"/>
    <property type="evidence" value="ECO:0007669"/>
    <property type="project" value="GOC"/>
</dbReference>
<dbReference type="RefSeq" id="XP_024508727.1">
    <property type="nucleotide sequence ID" value="XM_024643013.1"/>
</dbReference>
<dbReference type="OMA" id="CAREKST"/>
<dbReference type="WormBase" id="SRAE_2000417500">
    <property type="protein sequence ID" value="SRP11619"/>
    <property type="gene ID" value="WBGene00264404"/>
</dbReference>
<dbReference type="PIRSF" id="PIRSF019663">
    <property type="entry name" value="Legumain"/>
    <property type="match status" value="1"/>
</dbReference>
<dbReference type="InterPro" id="IPR043577">
    <property type="entry name" value="AE"/>
</dbReference>
<reference evidence="11" key="1">
    <citation type="submission" date="2014-09" db="EMBL/GenBank/DDBJ databases">
        <authorList>
            <person name="Aslett A.Martin."/>
        </authorList>
    </citation>
    <scope>NUCLEOTIDE SEQUENCE</scope>
    <source>
        <strain evidence="11">ED321 Heterogonic</strain>
    </source>
</reference>
<dbReference type="GO" id="GO:0006624">
    <property type="term" value="P:vacuolar protein processing"/>
    <property type="evidence" value="ECO:0007669"/>
    <property type="project" value="TreeGrafter"/>
</dbReference>
<evidence type="ECO:0000256" key="8">
    <source>
        <dbReference type="PIRSR" id="PIRSR019663-1"/>
    </source>
</evidence>
<proteinExistence type="inferred from homology"/>
<feature type="domain" description="Legumain prodomain" evidence="10">
    <location>
        <begin position="366"/>
        <end position="458"/>
    </location>
</feature>
<feature type="active site" description="Nucleophile" evidence="8">
    <location>
        <position position="208"/>
    </location>
</feature>
<dbReference type="Pfam" id="PF01650">
    <property type="entry name" value="Peptidase_C13"/>
    <property type="match status" value="1"/>
</dbReference>
<dbReference type="Pfam" id="PF20985">
    <property type="entry name" value="Legum_prodom"/>
    <property type="match status" value="1"/>
</dbReference>
<evidence type="ECO:0000256" key="9">
    <source>
        <dbReference type="SAM" id="SignalP"/>
    </source>
</evidence>
<comment type="catalytic activity">
    <reaction evidence="1">
        <text>Hydrolysis of proteins and small molecule substrates at -Asn-|-Xaa- bonds.</text>
        <dbReference type="EC" id="3.4.22.34"/>
    </reaction>
</comment>
<dbReference type="GO" id="GO:0004197">
    <property type="term" value="F:cysteine-type endopeptidase activity"/>
    <property type="evidence" value="ECO:0007669"/>
    <property type="project" value="UniProtKB-EC"/>
</dbReference>
<dbReference type="OrthoDB" id="192611at2759"/>
<dbReference type="AlphaFoldDB" id="A0A090LIF0"/>
<dbReference type="EC" id="3.4.22.34" evidence="3"/>
<dbReference type="PANTHER" id="PTHR12000:SF42">
    <property type="entry name" value="LEGUMAIN"/>
    <property type="match status" value="1"/>
</dbReference>
<comment type="similarity">
    <text evidence="2">Belongs to the peptidase C13 family.</text>
</comment>
<evidence type="ECO:0000256" key="7">
    <source>
        <dbReference type="ARBA" id="ARBA00022807"/>
    </source>
</evidence>
<evidence type="ECO:0000259" key="10">
    <source>
        <dbReference type="Pfam" id="PF20985"/>
    </source>
</evidence>
<dbReference type="STRING" id="34506.A0A090LIF0"/>
<dbReference type="PANTHER" id="PTHR12000">
    <property type="entry name" value="HEMOGLOBINASE FAMILY MEMBER"/>
    <property type="match status" value="1"/>
</dbReference>
<gene>
    <name evidence="11 13 14" type="ORF">SRAE_2000417500</name>
</gene>
<reference evidence="12" key="2">
    <citation type="submission" date="2014-09" db="EMBL/GenBank/DDBJ databases">
        <authorList>
            <person name="Martin A.A."/>
        </authorList>
    </citation>
    <scope>NUCLEOTIDE SEQUENCE</scope>
    <source>
        <strain evidence="12">ED321</strain>
    </source>
</reference>
<dbReference type="InterPro" id="IPR046427">
    <property type="entry name" value="Legumain_prodom_sf"/>
</dbReference>
<evidence type="ECO:0000313" key="14">
    <source>
        <dbReference type="WormBase" id="SRAE_2000417500"/>
    </source>
</evidence>
<keyword evidence="7" id="KW-0788">Thiol protease</keyword>
<keyword evidence="4" id="KW-0645">Protease</keyword>
<evidence type="ECO:0000313" key="11">
    <source>
        <dbReference type="EMBL" id="CEF69527.1"/>
    </source>
</evidence>
<dbReference type="EMBL" id="LN609529">
    <property type="protein sequence ID" value="CEF69527.1"/>
    <property type="molecule type" value="Genomic_DNA"/>
</dbReference>
<evidence type="ECO:0000256" key="4">
    <source>
        <dbReference type="ARBA" id="ARBA00022670"/>
    </source>
</evidence>
<dbReference type="Gene3D" id="3.40.50.1460">
    <property type="match status" value="1"/>
</dbReference>
<accession>A0A090LIF0</accession>
<feature type="chain" id="PRO_5015030906" description="legumain" evidence="9">
    <location>
        <begin position="21"/>
        <end position="467"/>
    </location>
</feature>
<dbReference type="FunFam" id="3.40.50.1460:FF:000006">
    <property type="entry name" value="Legumain"/>
    <property type="match status" value="1"/>
</dbReference>
<keyword evidence="5 9" id="KW-0732">Signal</keyword>
<evidence type="ECO:0000256" key="5">
    <source>
        <dbReference type="ARBA" id="ARBA00022729"/>
    </source>
</evidence>
<evidence type="ECO:0000256" key="2">
    <source>
        <dbReference type="ARBA" id="ARBA00009941"/>
    </source>
</evidence>
<dbReference type="CTD" id="36381897"/>
<dbReference type="InterPro" id="IPR048501">
    <property type="entry name" value="Legum_prodom"/>
</dbReference>
<reference evidence="13" key="3">
    <citation type="submission" date="2020-12" db="UniProtKB">
        <authorList>
            <consortium name="WormBaseParasite"/>
        </authorList>
    </citation>
    <scope>IDENTIFICATION</scope>
</reference>
<dbReference type="PRINTS" id="PR00776">
    <property type="entry name" value="HEMOGLOBNASE"/>
</dbReference>
<protein>
    <recommendedName>
        <fullName evidence="3">legumain</fullName>
        <ecNumber evidence="3">3.4.22.34</ecNumber>
    </recommendedName>
</protein>
<feature type="active site" evidence="8">
    <location>
        <position position="167"/>
    </location>
</feature>
<name>A0A090LIF0_STRRB</name>
<keyword evidence="6" id="KW-0378">Hydrolase</keyword>
<dbReference type="PIRSF" id="PIRSF500139">
    <property type="entry name" value="AE"/>
    <property type="match status" value="1"/>
</dbReference>
<organism evidence="11">
    <name type="scientific">Strongyloides ratti</name>
    <name type="common">Parasitic roundworm</name>
    <dbReference type="NCBI Taxonomy" id="34506"/>
    <lineage>
        <taxon>Eukaryota</taxon>
        <taxon>Metazoa</taxon>
        <taxon>Ecdysozoa</taxon>
        <taxon>Nematoda</taxon>
        <taxon>Chromadorea</taxon>
        <taxon>Rhabditida</taxon>
        <taxon>Tylenchina</taxon>
        <taxon>Panagrolaimomorpha</taxon>
        <taxon>Strongyloidoidea</taxon>
        <taxon>Strongyloididae</taxon>
        <taxon>Strongyloides</taxon>
    </lineage>
</organism>
<dbReference type="GeneID" id="36381897"/>
<dbReference type="InterPro" id="IPR001096">
    <property type="entry name" value="Peptidase_C13"/>
</dbReference>
<sequence>MLNQFISILFFIGIWYQINGKEDWLEFIINNNVENSSDEFFETTSTSQIWAVLVAGSNGWYNYRHQADVSHAYHVLKKHGINENNIITMMYDDIAHDKLNPYPGKIFNTPGGYNVYEGVKIDYNGSDVTPENFLAVLEGNKKKVKGGNGRVVESTENDKIFIFFSDHGSVGMVSFPEAILTVKTLNNVLQEMHKNKRYKELTFYLEACESGSMFEGVLAKDINVYAITAANSHESSWGCFCDNDMKLPCLGDTFSVSWILDSEIENLNSETLNKQYKIVKHLTNQSHVMHYGDLKIASEFVSEFQGHESIVHSLKNLNAQRIKMRELISNSNKQNARDIHIIMLEKEYYESIGTDKEIKAKRRYFKAIHKREYLKKFVRKMVKHLVSDHETRYKVLQKLQRNGVGNVNCHDEIVNFFHKHCFNFNRNPHAMKYVYVLSNLCDLEIRVETLKNGIFEMCQNNRITNII</sequence>
<evidence type="ECO:0000313" key="13">
    <source>
        <dbReference type="WBParaSite" id="SRAE_2000417500.1"/>
    </source>
</evidence>
<keyword evidence="12" id="KW-1185">Reference proteome</keyword>
<feature type="signal peptide" evidence="9">
    <location>
        <begin position="1"/>
        <end position="20"/>
    </location>
</feature>